<accession>A0ABN2HNR9</accession>
<dbReference type="EMBL" id="BAAANY010000018">
    <property type="protein sequence ID" value="GAA1690916.1"/>
    <property type="molecule type" value="Genomic_DNA"/>
</dbReference>
<dbReference type="PANTHER" id="PTHR33178">
    <property type="match status" value="1"/>
</dbReference>
<gene>
    <name evidence="3" type="ORF">GCM10009765_45480</name>
</gene>
<dbReference type="Gene3D" id="3.30.70.100">
    <property type="match status" value="1"/>
</dbReference>
<dbReference type="SMART" id="SM00886">
    <property type="entry name" value="Dabb"/>
    <property type="match status" value="1"/>
</dbReference>
<dbReference type="SUPFAM" id="SSF54909">
    <property type="entry name" value="Dimeric alpha+beta barrel"/>
    <property type="match status" value="1"/>
</dbReference>
<dbReference type="Proteomes" id="UP001500618">
    <property type="component" value="Unassembled WGS sequence"/>
</dbReference>
<name>A0ABN2HNR9_9ACTN</name>
<keyword evidence="4" id="KW-1185">Reference proteome</keyword>
<dbReference type="InterPro" id="IPR013097">
    <property type="entry name" value="Dabb"/>
</dbReference>
<feature type="domain" description="Stress-response A/B barrel" evidence="2">
    <location>
        <begin position="2"/>
        <end position="95"/>
    </location>
</feature>
<dbReference type="PROSITE" id="PS51502">
    <property type="entry name" value="S_R_A_B_BARREL"/>
    <property type="match status" value="1"/>
</dbReference>
<proteinExistence type="predicted"/>
<dbReference type="PANTHER" id="PTHR33178:SF10">
    <property type="entry name" value="STRESS-RESPONSE A_B BARREL DOMAIN-CONTAINING PROTEIN"/>
    <property type="match status" value="1"/>
</dbReference>
<sequence length="99" mass="10924">MIMHAVTFTFRPDTTPEQVRALAKELGTLPSLIPALRSYHFGADLRLRDGNADFAVVAVLADEEGVRAYLDHPEHVRVVETRVKPIVATRSAVQMAIAD</sequence>
<reference evidence="4" key="1">
    <citation type="journal article" date="2019" name="Int. J. Syst. Evol. Microbiol.">
        <title>The Global Catalogue of Microorganisms (GCM) 10K type strain sequencing project: providing services to taxonomists for standard genome sequencing and annotation.</title>
        <authorList>
            <consortium name="The Broad Institute Genomics Platform"/>
            <consortium name="The Broad Institute Genome Sequencing Center for Infectious Disease"/>
            <person name="Wu L."/>
            <person name="Ma J."/>
        </authorList>
    </citation>
    <scope>NUCLEOTIDE SEQUENCE [LARGE SCALE GENOMIC DNA]</scope>
    <source>
        <strain evidence="4">JCM 14718</strain>
    </source>
</reference>
<evidence type="ECO:0000313" key="4">
    <source>
        <dbReference type="Proteomes" id="UP001500618"/>
    </source>
</evidence>
<comment type="caution">
    <text evidence="3">The sequence shown here is derived from an EMBL/GenBank/DDBJ whole genome shotgun (WGS) entry which is preliminary data.</text>
</comment>
<dbReference type="InterPro" id="IPR044662">
    <property type="entry name" value="HS1/DABB1-like"/>
</dbReference>
<evidence type="ECO:0000259" key="2">
    <source>
        <dbReference type="PROSITE" id="PS51502"/>
    </source>
</evidence>
<organism evidence="3 4">
    <name type="scientific">Fodinicola feengrottensis</name>
    <dbReference type="NCBI Taxonomy" id="435914"/>
    <lineage>
        <taxon>Bacteria</taxon>
        <taxon>Bacillati</taxon>
        <taxon>Actinomycetota</taxon>
        <taxon>Actinomycetes</taxon>
        <taxon>Mycobacteriales</taxon>
        <taxon>Fodinicola</taxon>
    </lineage>
</organism>
<comment type="subunit">
    <text evidence="1">Homodimer.</text>
</comment>
<dbReference type="RefSeq" id="WP_344312415.1">
    <property type="nucleotide sequence ID" value="NZ_BAAANY010000018.1"/>
</dbReference>
<evidence type="ECO:0000256" key="1">
    <source>
        <dbReference type="ARBA" id="ARBA00011738"/>
    </source>
</evidence>
<evidence type="ECO:0000313" key="3">
    <source>
        <dbReference type="EMBL" id="GAA1690916.1"/>
    </source>
</evidence>
<dbReference type="InterPro" id="IPR011008">
    <property type="entry name" value="Dimeric_a/b-barrel"/>
</dbReference>
<dbReference type="Pfam" id="PF07876">
    <property type="entry name" value="Dabb"/>
    <property type="match status" value="1"/>
</dbReference>
<protein>
    <submittedName>
        <fullName evidence="3">Dabb family protein</fullName>
    </submittedName>
</protein>